<feature type="domain" description="Peptidase S8/S53" evidence="2">
    <location>
        <begin position="296"/>
        <end position="672"/>
    </location>
</feature>
<dbReference type="InterPro" id="IPR034074">
    <property type="entry name" value="Y4bN_pept_dom"/>
</dbReference>
<feature type="compositionally biased region" description="Basic and acidic residues" evidence="1">
    <location>
        <begin position="33"/>
        <end position="43"/>
    </location>
</feature>
<evidence type="ECO:0000313" key="3">
    <source>
        <dbReference type="EMBL" id="MDR9774843.1"/>
    </source>
</evidence>
<evidence type="ECO:0000259" key="2">
    <source>
        <dbReference type="Pfam" id="PF00082"/>
    </source>
</evidence>
<proteinExistence type="predicted"/>
<gene>
    <name evidence="3" type="ORF">RJJ65_19740</name>
</gene>
<reference evidence="3" key="1">
    <citation type="submission" date="2023-04" db="EMBL/GenBank/DDBJ databases">
        <title>Genomic characterization of faba bean (Vicia faba) microsymbionts in Mexican soils.</title>
        <authorList>
            <person name="Rivera Orduna F.N."/>
            <person name="Guevara-Luna J."/>
            <person name="Yan J."/>
            <person name="Arroyo-Herrera I."/>
            <person name="Li Y."/>
            <person name="Vasquez-Murrieta M.S."/>
            <person name="Wang E.T."/>
        </authorList>
    </citation>
    <scope>NUCLEOTIDE SEQUENCE</scope>
    <source>
        <strain evidence="3">CH26</strain>
    </source>
</reference>
<dbReference type="EMBL" id="JAVLSF010000011">
    <property type="protein sequence ID" value="MDR9774843.1"/>
    <property type="molecule type" value="Genomic_DNA"/>
</dbReference>
<evidence type="ECO:0000256" key="1">
    <source>
        <dbReference type="SAM" id="MobiDB-lite"/>
    </source>
</evidence>
<dbReference type="InterPro" id="IPR000209">
    <property type="entry name" value="Peptidase_S8/S53_dom"/>
</dbReference>
<accession>A0AAJ2LML0</accession>
<name>A0AAJ2LML0_9HYPH</name>
<dbReference type="GO" id="GO:0006508">
    <property type="term" value="P:proteolysis"/>
    <property type="evidence" value="ECO:0007669"/>
    <property type="project" value="InterPro"/>
</dbReference>
<dbReference type="InterPro" id="IPR036852">
    <property type="entry name" value="Peptidase_S8/S53_dom_sf"/>
</dbReference>
<comment type="caution">
    <text evidence="3">The sequence shown here is derived from an EMBL/GenBank/DDBJ whole genome shotgun (WGS) entry which is preliminary data.</text>
</comment>
<feature type="region of interest" description="Disordered" evidence="1">
    <location>
        <begin position="1"/>
        <end position="43"/>
    </location>
</feature>
<evidence type="ECO:0000313" key="4">
    <source>
        <dbReference type="Proteomes" id="UP001268610"/>
    </source>
</evidence>
<dbReference type="RefSeq" id="WP_310865674.1">
    <property type="nucleotide sequence ID" value="NZ_JAVLSF010000011.1"/>
</dbReference>
<dbReference type="Gene3D" id="3.40.50.200">
    <property type="entry name" value="Peptidase S8/S53 domain"/>
    <property type="match status" value="1"/>
</dbReference>
<organism evidence="3 4">
    <name type="scientific">Rhizobium hidalgonense</name>
    <dbReference type="NCBI Taxonomy" id="1538159"/>
    <lineage>
        <taxon>Bacteria</taxon>
        <taxon>Pseudomonadati</taxon>
        <taxon>Pseudomonadota</taxon>
        <taxon>Alphaproteobacteria</taxon>
        <taxon>Hyphomicrobiales</taxon>
        <taxon>Rhizobiaceae</taxon>
        <taxon>Rhizobium/Agrobacterium group</taxon>
        <taxon>Rhizobium</taxon>
    </lineage>
</organism>
<dbReference type="AlphaFoldDB" id="A0AAJ2LML0"/>
<dbReference type="Pfam" id="PF00082">
    <property type="entry name" value="Peptidase_S8"/>
    <property type="match status" value="1"/>
</dbReference>
<dbReference type="Proteomes" id="UP001268610">
    <property type="component" value="Unassembled WGS sequence"/>
</dbReference>
<protein>
    <submittedName>
        <fullName evidence="3">S8 family peptidase</fullName>
    </submittedName>
</protein>
<dbReference type="SUPFAM" id="SSF52743">
    <property type="entry name" value="Subtilisin-like"/>
    <property type="match status" value="1"/>
</dbReference>
<dbReference type="CDD" id="cd04847">
    <property type="entry name" value="Peptidases_S8_Subtilisin_like_2"/>
    <property type="match status" value="1"/>
</dbReference>
<sequence>MASDPTKPMLRLRPSAPVQRQPGRQANIQRPEPFPRQRQDQEFNPKFTRLAQVLQRDPTGLSLRADPTSLAPERLLVFEVKGDVANFARAVNRVPGLELIEEEELPSDEDKAPFAYLLVPDLVALRQILSLWQTWLSTGALPDGYAPWRDVFACLRDLRVWGPADRVQPLDAEILQEEIEGRTDDELVPLELELIYRAAAGVGAAAETAVIHAIAQAGGSLIHRARIDDIAYHAILAQIPVASIRMVIDRAPKSLAGVEPIMHIRPQSVVTGIEANDSVGSSAPAAEPPVSTASILALLDGVPVAGHPLLRRHLNVEDHFGLEPDALVAQRVHGSAMASLIVHGDRNRPEPPLPRQIHCIPVMGNNDRFPPDRLIVDLIYQAVLQMRGGKQPSAPWVIIVNISLGNLRRPFHGQLSPWARLLDRLAYRFGLLFLVSAGNVTGSFPVSAFNTRIAFEDATPGARAEGIINAIAAVVGDRRLLSPSETVNGLTIGGRNLDWVSQADRASARVNVNPFTDLDTANPSSALGPGFANSVKPDILMPAAREHLRVIGSGSSVIVSPAGAARGAGLKAAAPPRPGIEGAEAFTNGTSAATALASRTAHRIHDALEAAYGQEFLQLSGTHRAVLLKALLVHPARWPQEAAALVKRLLGPFGKGQAPRQKDNIRRFFGYGVYDADDAVACAADRATFWCVGDLGRERVVDVVVPIPVAMGAQARPHSISATLAWFTPVLPGRKSYRSVRMKILEPDELDRLAVAGHGGQPDLNQTNRGTVFTRQWSGDRAAVVTEGMTITLKVQRDPDPAAPIDDVVPFGLAVSLEMPGELRLYDQVRTRFQPRPPQRAMP</sequence>
<dbReference type="GO" id="GO:0004252">
    <property type="term" value="F:serine-type endopeptidase activity"/>
    <property type="evidence" value="ECO:0007669"/>
    <property type="project" value="InterPro"/>
</dbReference>